<dbReference type="GO" id="GO:0006355">
    <property type="term" value="P:regulation of DNA-templated transcription"/>
    <property type="evidence" value="ECO:0007669"/>
    <property type="project" value="UniProtKB-UniRule"/>
</dbReference>
<comment type="function">
    <text evidence="1">Putative transcription activator involved in regulating light control of development.</text>
</comment>
<dbReference type="STRING" id="3818.A0A445BK94"/>
<accession>A0A445BK94</accession>
<dbReference type="Pfam" id="PF10551">
    <property type="entry name" value="MULE"/>
    <property type="match status" value="1"/>
</dbReference>
<keyword evidence="1" id="KW-0863">Zinc-finger</keyword>
<evidence type="ECO:0000256" key="1">
    <source>
        <dbReference type="RuleBase" id="RU367018"/>
    </source>
</evidence>
<feature type="domain" description="MULE transposase" evidence="2">
    <location>
        <begin position="200"/>
        <end position="275"/>
    </location>
</feature>
<dbReference type="InterPro" id="IPR031052">
    <property type="entry name" value="FHY3/FAR1"/>
</dbReference>
<dbReference type="InterPro" id="IPR018289">
    <property type="entry name" value="MULE_transposase_dom"/>
</dbReference>
<evidence type="ECO:0000259" key="2">
    <source>
        <dbReference type="Pfam" id="PF10551"/>
    </source>
</evidence>
<dbReference type="GO" id="GO:0005634">
    <property type="term" value="C:nucleus"/>
    <property type="evidence" value="ECO:0007669"/>
    <property type="project" value="UniProtKB-SubCell"/>
</dbReference>
<keyword evidence="1" id="KW-0539">Nucleus</keyword>
<comment type="similarity">
    <text evidence="1">Belongs to the FHY3/FAR1 family.</text>
</comment>
<sequence length="284" mass="32844">MGMKTLLELTEGSTTMIATTTAAKLPICSDYVNGHKFSATIFCFSCSVYSSLNPLFGWDVDEQLVSKVGMTFNMIEEAEKFYKNYFKLIISKVVLHLPHLCCPNQGEILKQHKQLSMYVRHTIENNEEARIKPSKAYQSFIAAAWGHRDLIFIEKDIRNYITKEVWNRRIEFFFELELEVDQSIKIAFWANTSKVACEYFEDVNHYSQSTLLGCALMKNEDVQSFKWLFECCLHCMGGNAQKGILIDQCASMQRAIEACMPTIIHRWCIWHIIKKVPNKLNGYK</sequence>
<comment type="caution">
    <text evidence="3">The sequence shown here is derived from an EMBL/GenBank/DDBJ whole genome shotgun (WGS) entry which is preliminary data.</text>
</comment>
<keyword evidence="4" id="KW-1185">Reference proteome</keyword>
<name>A0A445BK94_ARAHY</name>
<evidence type="ECO:0000313" key="3">
    <source>
        <dbReference type="EMBL" id="RYR39108.1"/>
    </source>
</evidence>
<dbReference type="AlphaFoldDB" id="A0A445BK94"/>
<proteinExistence type="inferred from homology"/>
<keyword evidence="1" id="KW-0479">Metal-binding</keyword>
<evidence type="ECO:0000313" key="4">
    <source>
        <dbReference type="Proteomes" id="UP000289738"/>
    </source>
</evidence>
<dbReference type="EMBL" id="SDMP01000009">
    <property type="protein sequence ID" value="RYR39108.1"/>
    <property type="molecule type" value="Genomic_DNA"/>
</dbReference>
<reference evidence="3 4" key="1">
    <citation type="submission" date="2019-01" db="EMBL/GenBank/DDBJ databases">
        <title>Sequencing of cultivated peanut Arachis hypogaea provides insights into genome evolution and oil improvement.</title>
        <authorList>
            <person name="Chen X."/>
        </authorList>
    </citation>
    <scope>NUCLEOTIDE SEQUENCE [LARGE SCALE GENOMIC DNA]</scope>
    <source>
        <strain evidence="4">cv. Fuhuasheng</strain>
        <tissue evidence="3">Leaves</tissue>
    </source>
</reference>
<gene>
    <name evidence="3" type="ORF">Ahy_A09g044540</name>
</gene>
<comment type="subcellular location">
    <subcellularLocation>
        <location evidence="1">Nucleus</location>
    </subcellularLocation>
</comment>
<dbReference type="Proteomes" id="UP000289738">
    <property type="component" value="Chromosome A09"/>
</dbReference>
<dbReference type="GO" id="GO:0008270">
    <property type="term" value="F:zinc ion binding"/>
    <property type="evidence" value="ECO:0007669"/>
    <property type="project" value="UniProtKB-UniRule"/>
</dbReference>
<organism evidence="3 4">
    <name type="scientific">Arachis hypogaea</name>
    <name type="common">Peanut</name>
    <dbReference type="NCBI Taxonomy" id="3818"/>
    <lineage>
        <taxon>Eukaryota</taxon>
        <taxon>Viridiplantae</taxon>
        <taxon>Streptophyta</taxon>
        <taxon>Embryophyta</taxon>
        <taxon>Tracheophyta</taxon>
        <taxon>Spermatophyta</taxon>
        <taxon>Magnoliopsida</taxon>
        <taxon>eudicotyledons</taxon>
        <taxon>Gunneridae</taxon>
        <taxon>Pentapetalae</taxon>
        <taxon>rosids</taxon>
        <taxon>fabids</taxon>
        <taxon>Fabales</taxon>
        <taxon>Fabaceae</taxon>
        <taxon>Papilionoideae</taxon>
        <taxon>50 kb inversion clade</taxon>
        <taxon>dalbergioids sensu lato</taxon>
        <taxon>Dalbergieae</taxon>
        <taxon>Pterocarpus clade</taxon>
        <taxon>Arachis</taxon>
    </lineage>
</organism>
<protein>
    <recommendedName>
        <fullName evidence="1">Protein FAR1-RELATED SEQUENCE</fullName>
    </recommendedName>
</protein>
<dbReference type="PANTHER" id="PTHR31669:SF283">
    <property type="entry name" value="PROTEIN FAR1-RELATED SEQUENCE"/>
    <property type="match status" value="1"/>
</dbReference>
<keyword evidence="1" id="KW-0862">Zinc</keyword>
<dbReference type="PANTHER" id="PTHR31669">
    <property type="entry name" value="PROTEIN FAR1-RELATED SEQUENCE 10-RELATED"/>
    <property type="match status" value="1"/>
</dbReference>